<sequence>MPYVSLALKAQHNGLSVNKKNQLIRRFTEVLKDTLGKNPATTLVVIHENNEESANRGNTALLYQVTREKGRPTEDEKDTLRKEGIRILKEVLGHGDEPVDIQINEISTDNWGLGGESITEKRKKE</sequence>
<keyword evidence="5" id="KW-1185">Reference proteome</keyword>
<dbReference type="SUPFAM" id="SSF55331">
    <property type="entry name" value="Tautomerase/MIF"/>
    <property type="match status" value="2"/>
</dbReference>
<evidence type="ECO:0000256" key="1">
    <source>
        <dbReference type="ARBA" id="ARBA00006723"/>
    </source>
</evidence>
<dbReference type="InterPro" id="IPR004370">
    <property type="entry name" value="4-OT-like_dom"/>
</dbReference>
<dbReference type="Proteomes" id="UP001596142">
    <property type="component" value="Unassembled WGS sequence"/>
</dbReference>
<comment type="similarity">
    <text evidence="1">Belongs to the 4-oxalocrotonate tautomerase family.</text>
</comment>
<comment type="caution">
    <text evidence="4">The sequence shown here is derived from an EMBL/GenBank/DDBJ whole genome shotgun (WGS) entry which is preliminary data.</text>
</comment>
<dbReference type="Pfam" id="PF01361">
    <property type="entry name" value="Tautomerase"/>
    <property type="match status" value="1"/>
</dbReference>
<dbReference type="PANTHER" id="PTHR35530:SF1">
    <property type="entry name" value="2-HYDROXYMUCONATE TAUTOMERASE"/>
    <property type="match status" value="1"/>
</dbReference>
<reference evidence="5" key="1">
    <citation type="journal article" date="2019" name="Int. J. Syst. Evol. Microbiol.">
        <title>The Global Catalogue of Microorganisms (GCM) 10K type strain sequencing project: providing services to taxonomists for standard genome sequencing and annotation.</title>
        <authorList>
            <consortium name="The Broad Institute Genomics Platform"/>
            <consortium name="The Broad Institute Genome Sequencing Center for Infectious Disease"/>
            <person name="Wu L."/>
            <person name="Ma J."/>
        </authorList>
    </citation>
    <scope>NUCLEOTIDE SEQUENCE [LARGE SCALE GENOMIC DNA]</scope>
    <source>
        <strain evidence="5">CECT 7184</strain>
    </source>
</reference>
<dbReference type="InterPro" id="IPR014347">
    <property type="entry name" value="Tautomerase/MIF_sf"/>
</dbReference>
<organism evidence="4 5">
    <name type="scientific">Thalassorhabdus alkalitolerans</name>
    <dbReference type="NCBI Taxonomy" id="2282697"/>
    <lineage>
        <taxon>Bacteria</taxon>
        <taxon>Bacillati</taxon>
        <taxon>Bacillota</taxon>
        <taxon>Bacilli</taxon>
        <taxon>Bacillales</taxon>
        <taxon>Bacillaceae</taxon>
        <taxon>Thalassorhabdus</taxon>
    </lineage>
</organism>
<dbReference type="PANTHER" id="PTHR35530">
    <property type="entry name" value="TAUTOMERASE-RELATED"/>
    <property type="match status" value="1"/>
</dbReference>
<feature type="domain" description="4-oxalocrotonate tautomerase-like" evidence="3">
    <location>
        <begin position="14"/>
        <end position="53"/>
    </location>
</feature>
<dbReference type="EMBL" id="JBHSOZ010000002">
    <property type="protein sequence ID" value="MFC5711179.1"/>
    <property type="molecule type" value="Genomic_DNA"/>
</dbReference>
<dbReference type="RefSeq" id="WP_083465369.1">
    <property type="nucleotide sequence ID" value="NZ_JBHSOZ010000002.1"/>
</dbReference>
<protein>
    <submittedName>
        <fullName evidence="4">Tautomerase family protein</fullName>
    </submittedName>
</protein>
<accession>A0ABW0YLE3</accession>
<evidence type="ECO:0000256" key="2">
    <source>
        <dbReference type="ARBA" id="ARBA00023235"/>
    </source>
</evidence>
<proteinExistence type="inferred from homology"/>
<keyword evidence="2" id="KW-0413">Isomerase</keyword>
<gene>
    <name evidence="4" type="ORF">ACFPU1_00135</name>
</gene>
<evidence type="ECO:0000313" key="4">
    <source>
        <dbReference type="EMBL" id="MFC5711179.1"/>
    </source>
</evidence>
<dbReference type="Gene3D" id="3.30.429.10">
    <property type="entry name" value="Macrophage Migration Inhibitory Factor"/>
    <property type="match status" value="2"/>
</dbReference>
<evidence type="ECO:0000313" key="5">
    <source>
        <dbReference type="Proteomes" id="UP001596142"/>
    </source>
</evidence>
<evidence type="ECO:0000259" key="3">
    <source>
        <dbReference type="Pfam" id="PF01361"/>
    </source>
</evidence>
<name>A0ABW0YLE3_9BACI</name>